<keyword evidence="1" id="KW-1133">Transmembrane helix</keyword>
<feature type="transmembrane region" description="Helical" evidence="1">
    <location>
        <begin position="60"/>
        <end position="79"/>
    </location>
</feature>
<reference evidence="3 4" key="1">
    <citation type="submission" date="2018-10" db="EMBL/GenBank/DDBJ databases">
        <title>Genome sequencing of Mucilaginibacter sp. HYN0043.</title>
        <authorList>
            <person name="Kim M."/>
            <person name="Yi H."/>
        </authorList>
    </citation>
    <scope>NUCLEOTIDE SEQUENCE [LARGE SCALE GENOMIC DNA]</scope>
    <source>
        <strain evidence="3 4">HYN0043</strain>
    </source>
</reference>
<dbReference type="RefSeq" id="WP_119408092.1">
    <property type="nucleotide sequence ID" value="NZ_CP032869.1"/>
</dbReference>
<gene>
    <name evidence="3" type="ORF">HYN43_003250</name>
</gene>
<keyword evidence="1" id="KW-0472">Membrane</keyword>
<dbReference type="AlphaFoldDB" id="A0A494VSN7"/>
<dbReference type="PANTHER" id="PTHR43471:SF12">
    <property type="entry name" value="HYPOTHETICAL MEMBRANE PROTEIN, CONSERVED"/>
    <property type="match status" value="1"/>
</dbReference>
<dbReference type="Pfam" id="PF12679">
    <property type="entry name" value="ABC2_membrane_2"/>
    <property type="match status" value="1"/>
</dbReference>
<feature type="transmembrane region" description="Helical" evidence="1">
    <location>
        <begin position="228"/>
        <end position="247"/>
    </location>
</feature>
<keyword evidence="1" id="KW-0812">Transmembrane</keyword>
<feature type="transmembrane region" description="Helical" evidence="1">
    <location>
        <begin position="20"/>
        <end position="40"/>
    </location>
</feature>
<feature type="transmembrane region" description="Helical" evidence="1">
    <location>
        <begin position="114"/>
        <end position="139"/>
    </location>
</feature>
<feature type="transmembrane region" description="Helical" evidence="1">
    <location>
        <begin position="145"/>
        <end position="164"/>
    </location>
</feature>
<dbReference type="Proteomes" id="UP000270046">
    <property type="component" value="Chromosome"/>
</dbReference>
<evidence type="ECO:0000313" key="4">
    <source>
        <dbReference type="Proteomes" id="UP000270046"/>
    </source>
</evidence>
<evidence type="ECO:0000313" key="3">
    <source>
        <dbReference type="EMBL" id="AYL94373.1"/>
    </source>
</evidence>
<dbReference type="OrthoDB" id="609779at2"/>
<feature type="transmembrane region" description="Helical" evidence="1">
    <location>
        <begin position="259"/>
        <end position="277"/>
    </location>
</feature>
<feature type="domain" description="ABC-type uncharacterised transport system" evidence="2">
    <location>
        <begin position="455"/>
        <end position="702"/>
    </location>
</feature>
<evidence type="ECO:0000259" key="2">
    <source>
        <dbReference type="Pfam" id="PF09822"/>
    </source>
</evidence>
<organism evidence="3 4">
    <name type="scientific">Mucilaginibacter celer</name>
    <dbReference type="NCBI Taxonomy" id="2305508"/>
    <lineage>
        <taxon>Bacteria</taxon>
        <taxon>Pseudomonadati</taxon>
        <taxon>Bacteroidota</taxon>
        <taxon>Sphingobacteriia</taxon>
        <taxon>Sphingobacteriales</taxon>
        <taxon>Sphingobacteriaceae</taxon>
        <taxon>Mucilaginibacter</taxon>
    </lineage>
</organism>
<name>A0A494VSN7_9SPHI</name>
<dbReference type="GO" id="GO:0005886">
    <property type="term" value="C:plasma membrane"/>
    <property type="evidence" value="ECO:0007669"/>
    <property type="project" value="UniProtKB-SubCell"/>
</dbReference>
<feature type="transmembrane region" description="Helical" evidence="1">
    <location>
        <begin position="176"/>
        <end position="196"/>
    </location>
</feature>
<sequence>MLKIIKIAKLEISTLFYSPVAWLVLVIFMVQTGMGFFGMLQGLQEALMMGSHMDNLTFAAFPGVSGLFAKVTETLYLYIPLLSMGLISRETSSGSIKLLLSSPVRIREIVLGKYLAIVTYGFLLILVLTAYSVVGVIAIKHADVTLILSGLTGLFLLTCTYAAIGLFMSSLTSYQVVAAISTLAVFTLLHFVGGVGQSVNFLRDLTYFLSISGRADDMLKGLITTRDVAYFIIIIALFISFCILRLRAGRESKPWAVQALRYVMLSVLALLLGYLSSRPSFTGYLDMTATKARTLTPNSREISEKIKGLLAITTYVNLLDQDVYSGLPAARNSDLEMFAAYRRFIPGLTMKYVYYYDATDLQNNPNMIYQGDIRGLNIKQVAEKVADNMEVDIDDFMPPDQIRKLIDLSPENNSFVRVLEYQGKTSKLRLYNEMKRFPEEAEISAAIKRLVVPAPKIAFVTGNNERSIDKTGDRNYQTFSSDRTARQSLINQGFDVENIDINQREIPGDISVLVLADPALSFNNTGLDRIKNYINRGGNMLITGEPGRQRIINPVLNLLGVKLLDGMLVSPSKNETPDMVYALFAATSGKIAPIFTELQQSRSFVAMQGAAAIAFEPQTQFAVDTLLESSPYGWNKTEKIDITAPDIQFDGSAGDKKGVFPVAAALSRNINGHNQKIIVTSDADFISNLAIKTPKGYNLKFGQSLFKWFSNGEFPVDVRRIATTDDSLQVKRKQLSTFKLVIMVIVPGLTVVLGALLLISRKRK</sequence>
<dbReference type="Pfam" id="PF09822">
    <property type="entry name" value="ABC_transp_aux"/>
    <property type="match status" value="1"/>
</dbReference>
<evidence type="ECO:0000256" key="1">
    <source>
        <dbReference type="SAM" id="Phobius"/>
    </source>
</evidence>
<dbReference type="PANTHER" id="PTHR43471">
    <property type="entry name" value="ABC TRANSPORTER PERMEASE"/>
    <property type="match status" value="1"/>
</dbReference>
<keyword evidence="4" id="KW-1185">Reference proteome</keyword>
<feature type="transmembrane region" description="Helical" evidence="1">
    <location>
        <begin position="740"/>
        <end position="759"/>
    </location>
</feature>
<dbReference type="InterPro" id="IPR019196">
    <property type="entry name" value="ABC_transp_unknown"/>
</dbReference>
<dbReference type="GO" id="GO:0140359">
    <property type="term" value="F:ABC-type transporter activity"/>
    <property type="evidence" value="ECO:0007669"/>
    <property type="project" value="InterPro"/>
</dbReference>
<accession>A0A494VSN7</accession>
<proteinExistence type="predicted"/>
<protein>
    <submittedName>
        <fullName evidence="3">ABC transporter permease</fullName>
    </submittedName>
</protein>
<dbReference type="KEGG" id="muh:HYN43_003250"/>
<dbReference type="EMBL" id="CP032869">
    <property type="protein sequence ID" value="AYL94373.1"/>
    <property type="molecule type" value="Genomic_DNA"/>
</dbReference>